<reference evidence="1 2" key="1">
    <citation type="submission" date="2011-12" db="EMBL/GenBank/DDBJ databases">
        <title>The genome sequence of the flagella-specific Agrobacterium bacteriophage 7-7-1.</title>
        <authorList>
            <person name="Schmitt R."/>
            <person name="Van den Bossche A."/>
            <person name="Lavigne R."/>
            <person name="Kropinski A.M."/>
        </authorList>
    </citation>
    <scope>NUCLEOTIDE SEQUENCE [LARGE SCALE GENOMIC DNA]</scope>
</reference>
<evidence type="ECO:0000313" key="2">
    <source>
        <dbReference type="Proteomes" id="UP000003754"/>
    </source>
</evidence>
<dbReference type="Proteomes" id="UP000003754">
    <property type="component" value="Segment"/>
</dbReference>
<proteinExistence type="predicted"/>
<protein>
    <submittedName>
        <fullName evidence="1">Uncharacterized protein</fullName>
    </submittedName>
</protein>
<gene>
    <name evidence="1" type="ORF">7-7-1_00038</name>
</gene>
<dbReference type="KEGG" id="vg:14011991"/>
<dbReference type="EMBL" id="JQ312117">
    <property type="protein sequence ID" value="AFH19736.1"/>
    <property type="molecule type" value="Genomic_DNA"/>
</dbReference>
<dbReference type="Pfam" id="PF04957">
    <property type="entry name" value="RMF"/>
    <property type="match status" value="1"/>
</dbReference>
<organism evidence="1 2">
    <name type="scientific">Agrobacterium phage 7-7-1</name>
    <dbReference type="NCBI Taxonomy" id="1161931"/>
    <lineage>
        <taxon>Viruses</taxon>
        <taxon>Duplodnaviria</taxon>
        <taxon>Heunggongvirae</taxon>
        <taxon>Uroviricota</taxon>
        <taxon>Caudoviricetes</taxon>
        <taxon>Schmittlotzvirus</taxon>
        <taxon>Schmittlotzvirus sv771</taxon>
    </lineage>
</organism>
<name>J7FAE5_9CAUD</name>
<dbReference type="RefSeq" id="YP_007006494.1">
    <property type="nucleotide sequence ID" value="NC_019519.1"/>
</dbReference>
<evidence type="ECO:0000313" key="1">
    <source>
        <dbReference type="EMBL" id="AFH19736.1"/>
    </source>
</evidence>
<accession>J7FAE5</accession>
<sequence>MTPFMQGRLAGKLGKGRCTNPYERGTEEYRQWLEGYSDGAMILTNG</sequence>
<dbReference type="GeneID" id="14011991"/>
<keyword evidence="2" id="KW-1185">Reference proteome</keyword>
<dbReference type="InterPro" id="IPR007040">
    <property type="entry name" value="Ribosome_modulation_factor"/>
</dbReference>